<dbReference type="AlphaFoldDB" id="W9E527"/>
<dbReference type="Proteomes" id="UP000019485">
    <property type="component" value="Unassembled WGS sequence"/>
</dbReference>
<comment type="caution">
    <text evidence="1">The sequence shown here is derived from an EMBL/GenBank/DDBJ whole genome shotgun (WGS) entry which is preliminary data.</text>
</comment>
<organism evidence="1 2">
    <name type="scientific">Actinospica robiniae DSM 44927</name>
    <dbReference type="NCBI Taxonomy" id="479430"/>
    <lineage>
        <taxon>Bacteria</taxon>
        <taxon>Bacillati</taxon>
        <taxon>Actinomycetota</taxon>
        <taxon>Actinomycetes</taxon>
        <taxon>Catenulisporales</taxon>
        <taxon>Actinospicaceae</taxon>
        <taxon>Actinospica</taxon>
    </lineage>
</organism>
<accession>W9E527</accession>
<dbReference type="RefSeq" id="WP_034260494.1">
    <property type="nucleotide sequence ID" value="NZ_KI632511.1"/>
</dbReference>
<sequence>MTFNVATTVWHSIPLIPYGAILHVPEGWEAMPPQPANGPEIMRAAGGAGRNLIVFKLPAGGRTADEVADVAQGKLEAHGYGDFTRAAVPFAGQPGVALDFVTRTGNGEEVYRTREYFAVRGNAGYVLGMGSRTWEEHLPLIEAIAARFTLIDQAAYGEDAPR</sequence>
<evidence type="ECO:0000313" key="2">
    <source>
        <dbReference type="Proteomes" id="UP000019485"/>
    </source>
</evidence>
<evidence type="ECO:0008006" key="3">
    <source>
        <dbReference type="Google" id="ProtNLM"/>
    </source>
</evidence>
<proteinExistence type="predicted"/>
<protein>
    <recommendedName>
        <fullName evidence="3">PsbP C-terminal domain-containing protein</fullName>
    </recommendedName>
</protein>
<dbReference type="OrthoDB" id="4189442at2"/>
<dbReference type="EMBL" id="AZAN01000001">
    <property type="protein sequence ID" value="ETA71161.1"/>
    <property type="molecule type" value="Genomic_DNA"/>
</dbReference>
<gene>
    <name evidence="1" type="ORF">ActroDRAFT_0188</name>
</gene>
<evidence type="ECO:0000313" key="1">
    <source>
        <dbReference type="EMBL" id="ETA71161.1"/>
    </source>
</evidence>
<keyword evidence="2" id="KW-1185">Reference proteome</keyword>
<name>W9E527_9ACTN</name>
<dbReference type="HOGENOM" id="CLU_1631845_0_0_11"/>
<dbReference type="Gene3D" id="3.40.1000.10">
    <property type="entry name" value="Mog1/PsbP, alpha/beta/alpha sandwich"/>
    <property type="match status" value="1"/>
</dbReference>
<reference evidence="1 2" key="1">
    <citation type="submission" date="2013-08" db="EMBL/GenBank/DDBJ databases">
        <authorList>
            <consortium name="DOE Joint Genome Institute"/>
            <person name="Eisen J."/>
            <person name="Huntemann M."/>
            <person name="Han J."/>
            <person name="Chen A."/>
            <person name="Kyrpides N."/>
            <person name="Mavromatis K."/>
            <person name="Markowitz V."/>
            <person name="Palaniappan K."/>
            <person name="Ivanova N."/>
            <person name="Schaumberg A."/>
            <person name="Pati A."/>
            <person name="Liolios K."/>
            <person name="Nordberg H.P."/>
            <person name="Cantor M.N."/>
            <person name="Hua S.X."/>
            <person name="Woyke T."/>
        </authorList>
    </citation>
    <scope>NUCLEOTIDE SEQUENCE [LARGE SCALE GENOMIC DNA]</scope>
    <source>
        <strain evidence="1 2">DSM 44927</strain>
    </source>
</reference>